<reference evidence="1" key="1">
    <citation type="journal article" date="1998" name="Immunogenetics">
        <title>Transcription and weak expression of HLA-DRB6: a gene with anomalies in exon 1 and other regions.</title>
        <authorList>
            <person name="Fernandez-Soria V.M."/>
            <person name="Morales P."/>
            <person name="Castro M.J."/>
            <person name="Suarez B."/>
            <person name="Recio M.J."/>
            <person name="Moreno M.A."/>
            <person name="Paz-Artal E."/>
            <person name="Arnaiz-Villena A."/>
        </authorList>
    </citation>
    <scope>NUCLEOTIDE SEQUENCE</scope>
</reference>
<proteinExistence type="evidence at transcript level"/>
<dbReference type="AlphaFoldDB" id="O77966"/>
<sequence length="34" mass="4086">QRTVYHEYRMWANSLLCRPPEGLLRAITPWCRAP</sequence>
<accession>O77966</accession>
<evidence type="ECO:0000313" key="1">
    <source>
        <dbReference type="EMBL" id="AAC26400.1"/>
    </source>
</evidence>
<protein>
    <submittedName>
        <fullName evidence="1">MHC class II antigen</fullName>
    </submittedName>
</protein>
<name>O77966_HUMAN</name>
<gene>
    <name evidence="1" type="primary">HLA-DRB6</name>
</gene>
<dbReference type="ChiTaRS" id="HLA-DRB6">
    <property type="organism name" value="human"/>
</dbReference>
<feature type="non-terminal residue" evidence="1">
    <location>
        <position position="1"/>
    </location>
</feature>
<organism evidence="1">
    <name type="scientific">Homo sapiens</name>
    <name type="common">Human</name>
    <dbReference type="NCBI Taxonomy" id="9606"/>
    <lineage>
        <taxon>Eukaryota</taxon>
        <taxon>Metazoa</taxon>
        <taxon>Chordata</taxon>
        <taxon>Craniata</taxon>
        <taxon>Vertebrata</taxon>
        <taxon>Euteleostomi</taxon>
        <taxon>Mammalia</taxon>
        <taxon>Eutheria</taxon>
        <taxon>Euarchontoglires</taxon>
        <taxon>Primates</taxon>
        <taxon>Haplorrhini</taxon>
        <taxon>Catarrhini</taxon>
        <taxon>Hominidae</taxon>
        <taxon>Homo</taxon>
    </lineage>
</organism>
<dbReference type="AGR" id="HGNC:4954"/>
<dbReference type="GeneCards" id="HLA-DRB6"/>
<dbReference type="EMBL" id="U33547">
    <property type="protein sequence ID" value="AAC26400.1"/>
    <property type="molecule type" value="mRNA"/>
</dbReference>